<feature type="region of interest" description="Disordered" evidence="6">
    <location>
        <begin position="77"/>
        <end position="130"/>
    </location>
</feature>
<keyword evidence="3" id="KW-0862">Zinc</keyword>
<dbReference type="GO" id="GO:0140566">
    <property type="term" value="F:histone reader activity"/>
    <property type="evidence" value="ECO:0007669"/>
    <property type="project" value="InterPro"/>
</dbReference>
<dbReference type="Gene3D" id="3.30.40.10">
    <property type="entry name" value="Zinc/RING finger domain, C3HC4 (zinc finger)"/>
    <property type="match status" value="1"/>
</dbReference>
<evidence type="ECO:0000259" key="7">
    <source>
        <dbReference type="Pfam" id="PF23121"/>
    </source>
</evidence>
<keyword evidence="4" id="KW-0805">Transcription regulation</keyword>
<evidence type="ECO:0000256" key="5">
    <source>
        <dbReference type="ARBA" id="ARBA00023163"/>
    </source>
</evidence>
<feature type="region of interest" description="Disordered" evidence="6">
    <location>
        <begin position="732"/>
        <end position="757"/>
    </location>
</feature>
<dbReference type="PANTHER" id="PTHR33304:SF15">
    <property type="entry name" value="ZINC FINGER PHD-TYPE DOMAIN-CONTAINING PROTEIN"/>
    <property type="match status" value="1"/>
</dbReference>
<keyword evidence="2" id="KW-0863">Zinc-finger</keyword>
<accession>A0A3Q7XX16</accession>
<dbReference type="Pfam" id="PF23121">
    <property type="entry name" value="SPOC_AIPP2"/>
    <property type="match status" value="1"/>
</dbReference>
<proteinExistence type="predicted"/>
<dbReference type="PANTHER" id="PTHR33304">
    <property type="match status" value="1"/>
</dbReference>
<reference evidence="9 10" key="2">
    <citation type="submission" date="2025-04" db="UniProtKB">
        <authorList>
            <consortium name="RefSeq"/>
        </authorList>
    </citation>
    <scope>IDENTIFICATION</scope>
    <source>
        <tissue evidence="9 10">Etiolated seedlings</tissue>
    </source>
</reference>
<evidence type="ECO:0000256" key="1">
    <source>
        <dbReference type="ARBA" id="ARBA00022723"/>
    </source>
</evidence>
<feature type="compositionally biased region" description="Basic and acidic residues" evidence="6">
    <location>
        <begin position="249"/>
        <end position="258"/>
    </location>
</feature>
<dbReference type="AlphaFoldDB" id="A0A3Q7XX16"/>
<name>A0A3Q7XX16_CICAR</name>
<dbReference type="SUPFAM" id="SSF57903">
    <property type="entry name" value="FYVE/PHD zinc finger"/>
    <property type="match status" value="1"/>
</dbReference>
<dbReference type="InterPro" id="IPR011011">
    <property type="entry name" value="Znf_FYVE_PHD"/>
</dbReference>
<sequence>MDEWVRVCDTCGDLGREYLLASCKKCTDGAQHTYCMCVQLNKVPKSWTCEECMPREGAGSSMQDTVQKVARRMKGRLLEKQINHESIKGSKKIRSPNDRKSRTNDVSSTSRSKLKRHGDPLKDQEMKKTRAVEKSFVAPSSSKPCNNSLIVLALPCQVKTKSIKSIVCSSPQKFCDYQDKEKVPHACGDREHVKSLPRLGKSGWARKTSDISPEASNSQNYSTLSRKKSPESSNSCNHSTLGRKPPSKKFGELKLEETKSVTPPKLTSYVVVKEEGLPYCDYQDKGKSSHACGDREHLRSLAKLGKNGKARATSDLSPEASNSHNHSTLSSKKSFKASNSPNHSTLGKKPPSKKLRKVKLEAAGSVSPPKLSSYGIVKKEVLPYCFGNGSLNLGSQTKIARDKCSQLKSSSSKAANLKTKEKSAKAGCLQKQKDGSNQVFHDNRKGKGKIGNETISSGDGDTLFSGSSFRNFDVDSSAKLDHRLQASNFDTHKDTDYLNEKKRKESRQAEDPTEATTAIMEGHAFDEWSRLRDLALIEATILSQSHLIPEFHYSWLGKFQIHSSEGIARTCDGFQAHLSTCPSVKVLEVVYKLPEIIILEELPRLRIWPSQFMGAQVTMENIDLHFFAKDVNSYNTYYSGLMTYMTKHDLALKGNLDGAELLIFPSNILPKEIQRWNDLLFFWGVFKERKANNSTNSNTPISNALMSENGDTKKYQAFDLNAYPENEDEEAGVAEIPEDDNKGGTTNAKHSENRDTKKFRGIDLNAYPEDVDEETGVVETPLYDSKGCTRSAKHVSGAIGIEDNVTEPSTLHSIVPEKVEDFPDWEIAETLILLSRKMI</sequence>
<dbReference type="RefSeq" id="XP_027193214.1">
    <property type="nucleotide sequence ID" value="XM_027337413.1"/>
</dbReference>
<evidence type="ECO:0000256" key="4">
    <source>
        <dbReference type="ARBA" id="ARBA00023015"/>
    </source>
</evidence>
<feature type="compositionally biased region" description="Polar residues" evidence="6">
    <location>
        <begin position="231"/>
        <end position="240"/>
    </location>
</feature>
<dbReference type="GO" id="GO:0008270">
    <property type="term" value="F:zinc ion binding"/>
    <property type="evidence" value="ECO:0007669"/>
    <property type="project" value="UniProtKB-KW"/>
</dbReference>
<dbReference type="InterPro" id="IPR013083">
    <property type="entry name" value="Znf_RING/FYVE/PHD"/>
</dbReference>
<evidence type="ECO:0000313" key="10">
    <source>
        <dbReference type="RefSeq" id="XP_027193214.1"/>
    </source>
</evidence>
<feature type="compositionally biased region" description="Polar residues" evidence="6">
    <location>
        <begin position="210"/>
        <end position="224"/>
    </location>
</feature>
<dbReference type="Proteomes" id="UP000087171">
    <property type="component" value="Chromosome Ca8"/>
</dbReference>
<evidence type="ECO:0000313" key="8">
    <source>
        <dbReference type="Proteomes" id="UP000087171"/>
    </source>
</evidence>
<organism evidence="8 9">
    <name type="scientific">Cicer arietinum</name>
    <name type="common">Chickpea</name>
    <name type="synonym">Garbanzo</name>
    <dbReference type="NCBI Taxonomy" id="3827"/>
    <lineage>
        <taxon>Eukaryota</taxon>
        <taxon>Viridiplantae</taxon>
        <taxon>Streptophyta</taxon>
        <taxon>Embryophyta</taxon>
        <taxon>Tracheophyta</taxon>
        <taxon>Spermatophyta</taxon>
        <taxon>Magnoliopsida</taxon>
        <taxon>eudicotyledons</taxon>
        <taxon>Gunneridae</taxon>
        <taxon>Pentapetalae</taxon>
        <taxon>rosids</taxon>
        <taxon>fabids</taxon>
        <taxon>Fabales</taxon>
        <taxon>Fabaceae</taxon>
        <taxon>Papilionoideae</taxon>
        <taxon>50 kb inversion clade</taxon>
        <taxon>NPAAA clade</taxon>
        <taxon>Hologalegina</taxon>
        <taxon>IRL clade</taxon>
        <taxon>Cicereae</taxon>
        <taxon>Cicer</taxon>
    </lineage>
</organism>
<evidence type="ECO:0000256" key="3">
    <source>
        <dbReference type="ARBA" id="ARBA00022833"/>
    </source>
</evidence>
<dbReference type="GO" id="GO:0034244">
    <property type="term" value="P:negative regulation of transcription elongation by RNA polymerase II"/>
    <property type="evidence" value="ECO:0007669"/>
    <property type="project" value="InterPro"/>
</dbReference>
<reference evidence="8" key="1">
    <citation type="journal article" date="2013" name="Nat. Biotechnol.">
        <title>Draft genome sequence of chickpea (Cicer arietinum) provides a resource for trait improvement.</title>
        <authorList>
            <person name="Varshney R.K."/>
            <person name="Song C."/>
            <person name="Saxena R.K."/>
            <person name="Azam S."/>
            <person name="Yu S."/>
            <person name="Sharpe A.G."/>
            <person name="Cannon S."/>
            <person name="Baek J."/>
            <person name="Rosen B.D."/>
            <person name="Tar'an B."/>
            <person name="Millan T."/>
            <person name="Zhang X."/>
            <person name="Ramsay L.D."/>
            <person name="Iwata A."/>
            <person name="Wang Y."/>
            <person name="Nelson W."/>
            <person name="Farmer A.D."/>
            <person name="Gaur P.M."/>
            <person name="Soderlund C."/>
            <person name="Penmetsa R.V."/>
            <person name="Xu C."/>
            <person name="Bharti A.K."/>
            <person name="He W."/>
            <person name="Winter P."/>
            <person name="Zhao S."/>
            <person name="Hane J.K."/>
            <person name="Carrasquilla-Garcia N."/>
            <person name="Condie J.A."/>
            <person name="Upadhyaya H.D."/>
            <person name="Luo M.C."/>
            <person name="Thudi M."/>
            <person name="Gowda C.L."/>
            <person name="Singh N.P."/>
            <person name="Lichtenzveig J."/>
            <person name="Gali K.K."/>
            <person name="Rubio J."/>
            <person name="Nadarajan N."/>
            <person name="Dolezel J."/>
            <person name="Bansal K.C."/>
            <person name="Xu X."/>
            <person name="Edwards D."/>
            <person name="Zhang G."/>
            <person name="Kahl G."/>
            <person name="Gil J."/>
            <person name="Singh K.B."/>
            <person name="Datta S.K."/>
            <person name="Jackson S.A."/>
            <person name="Wang J."/>
            <person name="Cook D.R."/>
        </authorList>
    </citation>
    <scope>NUCLEOTIDE SEQUENCE [LARGE SCALE GENOMIC DNA]</scope>
    <source>
        <strain evidence="8">cv. CDC Frontier</strain>
    </source>
</reference>
<feature type="region of interest" description="Disordered" evidence="6">
    <location>
        <begin position="412"/>
        <end position="457"/>
    </location>
</feature>
<feature type="domain" description="AIPP2-like SPOC-like" evidence="7">
    <location>
        <begin position="555"/>
        <end position="686"/>
    </location>
</feature>
<keyword evidence="1" id="KW-0479">Metal-binding</keyword>
<keyword evidence="5" id="KW-0804">Transcription</keyword>
<dbReference type="RefSeq" id="XP_027193213.1">
    <property type="nucleotide sequence ID" value="XM_027337412.1"/>
</dbReference>
<evidence type="ECO:0000256" key="2">
    <source>
        <dbReference type="ARBA" id="ARBA00022771"/>
    </source>
</evidence>
<protein>
    <submittedName>
        <fullName evidence="9 10">Uncharacterized protein LOC101505946 isoform X2</fullName>
    </submittedName>
</protein>
<dbReference type="InterPro" id="IPR049914">
    <property type="entry name" value="PHD1-3/5-6"/>
</dbReference>
<feature type="compositionally biased region" description="Polar residues" evidence="6">
    <location>
        <begin position="314"/>
        <end position="345"/>
    </location>
</feature>
<feature type="region of interest" description="Disordered" evidence="6">
    <location>
        <begin position="198"/>
        <end position="258"/>
    </location>
</feature>
<dbReference type="InterPro" id="IPR056280">
    <property type="entry name" value="AIPP2-like_SPOC"/>
</dbReference>
<feature type="region of interest" description="Disordered" evidence="6">
    <location>
        <begin position="491"/>
        <end position="514"/>
    </location>
</feature>
<evidence type="ECO:0000256" key="6">
    <source>
        <dbReference type="SAM" id="MobiDB-lite"/>
    </source>
</evidence>
<feature type="compositionally biased region" description="Basic and acidic residues" evidence="6">
    <location>
        <begin position="117"/>
        <end position="130"/>
    </location>
</feature>
<feature type="compositionally biased region" description="Basic and acidic residues" evidence="6">
    <location>
        <begin position="77"/>
        <end position="88"/>
    </location>
</feature>
<feature type="compositionally biased region" description="Basic and acidic residues" evidence="6">
    <location>
        <begin position="491"/>
        <end position="510"/>
    </location>
</feature>
<evidence type="ECO:0000313" key="9">
    <source>
        <dbReference type="RefSeq" id="XP_027193213.1"/>
    </source>
</evidence>
<feature type="region of interest" description="Disordered" evidence="6">
    <location>
        <begin position="305"/>
        <end position="355"/>
    </location>
</feature>
<keyword evidence="8" id="KW-1185">Reference proteome</keyword>
<gene>
    <name evidence="9 10" type="primary">LOC101505946</name>
</gene>